<reference evidence="2 3" key="1">
    <citation type="submission" date="2019-02" db="EMBL/GenBank/DDBJ databases">
        <title>Deep-cultivation of Planctomycetes and their phenomic and genomic characterization uncovers novel biology.</title>
        <authorList>
            <person name="Wiegand S."/>
            <person name="Jogler M."/>
            <person name="Boedeker C."/>
            <person name="Pinto D."/>
            <person name="Vollmers J."/>
            <person name="Rivas-Marin E."/>
            <person name="Kohn T."/>
            <person name="Peeters S.H."/>
            <person name="Heuer A."/>
            <person name="Rast P."/>
            <person name="Oberbeckmann S."/>
            <person name="Bunk B."/>
            <person name="Jeske O."/>
            <person name="Meyerdierks A."/>
            <person name="Storesund J.E."/>
            <person name="Kallscheuer N."/>
            <person name="Luecker S."/>
            <person name="Lage O.M."/>
            <person name="Pohl T."/>
            <person name="Merkel B.J."/>
            <person name="Hornburger P."/>
            <person name="Mueller R.-W."/>
            <person name="Bruemmer F."/>
            <person name="Labrenz M."/>
            <person name="Spormann A.M."/>
            <person name="Op Den Camp H."/>
            <person name="Overmann J."/>
            <person name="Amann R."/>
            <person name="Jetten M.S.M."/>
            <person name="Mascher T."/>
            <person name="Medema M.H."/>
            <person name="Devos D.P."/>
            <person name="Kaster A.-K."/>
            <person name="Ovreas L."/>
            <person name="Rohde M."/>
            <person name="Galperin M.Y."/>
            <person name="Jogler C."/>
        </authorList>
    </citation>
    <scope>NUCLEOTIDE SEQUENCE [LARGE SCALE GENOMIC DNA]</scope>
    <source>
        <strain evidence="2 3">Pan14r</strain>
    </source>
</reference>
<proteinExistence type="predicted"/>
<evidence type="ECO:0000313" key="2">
    <source>
        <dbReference type="EMBL" id="TWT68252.1"/>
    </source>
</evidence>
<name>A0A5C5Y4E2_9PLAN</name>
<evidence type="ECO:0008006" key="4">
    <source>
        <dbReference type="Google" id="ProtNLM"/>
    </source>
</evidence>
<dbReference type="Proteomes" id="UP000317238">
    <property type="component" value="Unassembled WGS sequence"/>
</dbReference>
<dbReference type="EMBL" id="SJPL01000001">
    <property type="protein sequence ID" value="TWT68252.1"/>
    <property type="molecule type" value="Genomic_DNA"/>
</dbReference>
<dbReference type="AlphaFoldDB" id="A0A5C5Y4E2"/>
<feature type="region of interest" description="Disordered" evidence="1">
    <location>
        <begin position="337"/>
        <end position="482"/>
    </location>
</feature>
<organism evidence="2 3">
    <name type="scientific">Crateriforma conspicua</name>
    <dbReference type="NCBI Taxonomy" id="2527996"/>
    <lineage>
        <taxon>Bacteria</taxon>
        <taxon>Pseudomonadati</taxon>
        <taxon>Planctomycetota</taxon>
        <taxon>Planctomycetia</taxon>
        <taxon>Planctomycetales</taxon>
        <taxon>Planctomycetaceae</taxon>
        <taxon>Crateriforma</taxon>
    </lineage>
</organism>
<accession>A0A5C5Y4E2</accession>
<dbReference type="OrthoDB" id="280375at2"/>
<feature type="compositionally biased region" description="Acidic residues" evidence="1">
    <location>
        <begin position="440"/>
        <end position="482"/>
    </location>
</feature>
<feature type="compositionally biased region" description="Acidic residues" evidence="1">
    <location>
        <begin position="338"/>
        <end position="407"/>
    </location>
</feature>
<keyword evidence="3" id="KW-1185">Reference proteome</keyword>
<gene>
    <name evidence="2" type="ORF">Pan14r_04960</name>
</gene>
<protein>
    <recommendedName>
        <fullName evidence="4">Periplasmic folding chaperone</fullName>
    </recommendedName>
</protein>
<comment type="caution">
    <text evidence="2">The sequence shown here is derived from an EMBL/GenBank/DDBJ whole genome shotgun (WGS) entry which is preliminary data.</text>
</comment>
<evidence type="ECO:0000256" key="1">
    <source>
        <dbReference type="SAM" id="MobiDB-lite"/>
    </source>
</evidence>
<sequence>MSSSPFVIFRRYLKPLMVALTLLALFAFVVLPALQSYLQSGATVGADPVFATFDGTPVKASRVDYFTQSHNSVVRFLNELADETIRRQGTPRTAGFRYNTQTNQVEDLGIFSAPSQFATVRTLQFASEAKKAGFELDDGAIRYWLQQFTDGTMSDGEIISRLMQSTRNRLGQYHLYDVLRQLLLAQAFQQSVDSGLAAGSIPGMGDIPIVTPAQQWENFLKLSQQATVDAYGVLVADFIDKTDPNPSESDINEVYEAGKDLLPNDQSPEPGFRRPTVAEFEFVAANLNTFIDREIDNFTEEQLKAEYQRRLDGGDFRLPVEPEADQDLLDLGMGSEAAADEEAAEEEAAAEEEMAEVAEEAAEEPMTEEPVGDEAPAEETPAEETTVEEQAAEESPTEETSVEESPAEESPAAEEAPAEEDGAATRSPRTGTTLVALVQDESDDAETADDAGDADTAEADATDADADAEDGEGEPEFEAESFEDVRNEILDDLARPIAAQKLDKAVQQVRSRMQRYFSELSIHESNVAVGTATEADAPERPDLKKLADDLGLEYGTIGERNAEEIADEAIGNSVGTGTSLDQRGPPFAFLMFGGGGMQGQAVLSPLVTVDLTASKTYVSWKTDQIDSYAPTLEEARDEVVMAIRTREARKFAEEEATRIAKQVAAENEKSLEEAIPDDKQDQLKTGLGPFSWMNMMGFGQMTIGNVPELDSVGPKFMRATFHTEVGNAGVAANAPQRVYYVIVPRSFQPSVEELRNRFLQRGERMMAQFLTNTENNEIRRGFYEALDERTGFKMTEFDQPE</sequence>
<dbReference type="RefSeq" id="WP_146438216.1">
    <property type="nucleotide sequence ID" value="NZ_SJPL01000001.1"/>
</dbReference>
<evidence type="ECO:0000313" key="3">
    <source>
        <dbReference type="Proteomes" id="UP000317238"/>
    </source>
</evidence>